<feature type="non-terminal residue" evidence="1">
    <location>
        <position position="244"/>
    </location>
</feature>
<accession>A0A553PAC2</accession>
<keyword evidence="2" id="KW-1185">Reference proteome</keyword>
<evidence type="ECO:0000313" key="1">
    <source>
        <dbReference type="EMBL" id="TRY74631.1"/>
    </source>
</evidence>
<dbReference type="PANTHER" id="PTHR33236">
    <property type="entry name" value="INTRAFLAGELLAR TRANSPORT PROTEIN 122 FAMILY PROTEIN-RELATED"/>
    <property type="match status" value="1"/>
</dbReference>
<feature type="non-terminal residue" evidence="1">
    <location>
        <position position="1"/>
    </location>
</feature>
<evidence type="ECO:0000313" key="2">
    <source>
        <dbReference type="Proteomes" id="UP000318571"/>
    </source>
</evidence>
<gene>
    <name evidence="1" type="ORF">TCAL_15613</name>
</gene>
<dbReference type="Proteomes" id="UP000318571">
    <property type="component" value="Chromosome 2"/>
</dbReference>
<sequence length="244" mass="26162">SKYPLEFQREKRLFSLFNIVQFRNDPCQALSSSITGGTCLSAQECSSQGGTMDGNCAAGFGVCCIFAVIGCSGIVTKNCTYVRIFAKSGKIYRDFTILTAVLTTQFIFRLDFGSITMIPLGTLPGECGGTGDALTVRSPHSGSQSAFPPPVCGTLTGQHRFCSVQFKETDIATPDPFDLDAGNPDQVQDNCMSKNHVTIPSRAIDVVVAAITASQDVGCLLDKFKKSEAFYADLQGIQGRAQHI</sequence>
<dbReference type="STRING" id="6832.A0A553PAC2"/>
<dbReference type="AlphaFoldDB" id="A0A553PAC2"/>
<comment type="caution">
    <text evidence="1">The sequence shown here is derived from an EMBL/GenBank/DDBJ whole genome shotgun (WGS) entry which is preliminary data.</text>
</comment>
<dbReference type="EMBL" id="VCGU01000005">
    <property type="protein sequence ID" value="TRY74631.1"/>
    <property type="molecule type" value="Genomic_DNA"/>
</dbReference>
<protein>
    <submittedName>
        <fullName evidence="1">Uncharacterized protein</fullName>
    </submittedName>
</protein>
<reference evidence="1 2" key="1">
    <citation type="journal article" date="2018" name="Nat. Ecol. Evol.">
        <title>Genomic signatures of mitonuclear coevolution across populations of Tigriopus californicus.</title>
        <authorList>
            <person name="Barreto F.S."/>
            <person name="Watson E.T."/>
            <person name="Lima T.G."/>
            <person name="Willett C.S."/>
            <person name="Edmands S."/>
            <person name="Li W."/>
            <person name="Burton R.S."/>
        </authorList>
    </citation>
    <scope>NUCLEOTIDE SEQUENCE [LARGE SCALE GENOMIC DNA]</scope>
    <source>
        <strain evidence="1 2">San Diego</strain>
    </source>
</reference>
<dbReference type="PANTHER" id="PTHR33236:SF5">
    <property type="entry name" value="CUB DOMAIN-CONTAINING PROTEIN"/>
    <property type="match status" value="1"/>
</dbReference>
<proteinExistence type="predicted"/>
<organism evidence="1 2">
    <name type="scientific">Tigriopus californicus</name>
    <name type="common">Marine copepod</name>
    <dbReference type="NCBI Taxonomy" id="6832"/>
    <lineage>
        <taxon>Eukaryota</taxon>
        <taxon>Metazoa</taxon>
        <taxon>Ecdysozoa</taxon>
        <taxon>Arthropoda</taxon>
        <taxon>Crustacea</taxon>
        <taxon>Multicrustacea</taxon>
        <taxon>Hexanauplia</taxon>
        <taxon>Copepoda</taxon>
        <taxon>Harpacticoida</taxon>
        <taxon>Harpacticidae</taxon>
        <taxon>Tigriopus</taxon>
    </lineage>
</organism>
<name>A0A553PAC2_TIGCA</name>